<keyword evidence="3" id="KW-0479">Metal-binding</keyword>
<dbReference type="GO" id="GO:0008237">
    <property type="term" value="F:metallopeptidase activity"/>
    <property type="evidence" value="ECO:0007669"/>
    <property type="project" value="UniProtKB-KW"/>
</dbReference>
<sequence>MIRFILTGVFLFSCVAVFGQGSTLSDKMGAATFAEVQRSMGIYEDEELLDYVMDIGRRLEEVMPEHDEQFKYFLVDTEDPNAFATAGGYVYVTRGLLALLDTEDELAGVLGHEFSHILLKHSEKKIGRTIFPKVLEIPGNLVGSMFSELLGALMNNPIEVTAKTVNSAFDRSQENHADKSGVELAAAAGFDPKALSSALVKLEFFVQTLTEEESSFHLFDDHPLTKKRVDNLKELTADMSMSDRYVQKSILPAIDGLILGQNPKNGVVLEDNLFLHSDLNISFQLPEGWGSKNTPESLTATDRKSGSGLGLGLDEENESAKAAYKAYAKSLKGQKGLMLTVDKKKEIGGFNAVELLVEDGKSNTTVVTWIEFDGVNGLIQLVGSTSSEEQLNKIQQSISSFRLINEEERARVFTKLLRAEETEASTLSEYAKEKGFDGNIKILEILNGQSADDQLVDQEVKFMEKEPYN</sequence>
<dbReference type="EMBL" id="JAOYOD010000001">
    <property type="protein sequence ID" value="MCV9389460.1"/>
    <property type="molecule type" value="Genomic_DNA"/>
</dbReference>
<reference evidence="9 10" key="1">
    <citation type="submission" date="2022-10" db="EMBL/GenBank/DDBJ databases">
        <title>Comparative genomics and taxonomic characterization of three novel marine species of genus Reichenbachiella exhibiting antioxidant and polysaccharide degradation activities.</title>
        <authorList>
            <person name="Muhammad N."/>
            <person name="Lee Y.-J."/>
            <person name="Ko J."/>
            <person name="Kim S.-G."/>
        </authorList>
    </citation>
    <scope>NUCLEOTIDE SEQUENCE [LARGE SCALE GENOMIC DNA]</scope>
    <source>
        <strain evidence="9 10">ABR2-5</strain>
    </source>
</reference>
<dbReference type="EC" id="3.4.24.-" evidence="9"/>
<feature type="region of interest" description="Disordered" evidence="7">
    <location>
        <begin position="292"/>
        <end position="312"/>
    </location>
</feature>
<proteinExistence type="predicted"/>
<keyword evidence="4 9" id="KW-0378">Hydrolase</keyword>
<feature type="domain" description="Peptidase M48" evidence="8">
    <location>
        <begin position="63"/>
        <end position="235"/>
    </location>
</feature>
<evidence type="ECO:0000256" key="4">
    <source>
        <dbReference type="ARBA" id="ARBA00022801"/>
    </source>
</evidence>
<dbReference type="Pfam" id="PF01435">
    <property type="entry name" value="Peptidase_M48"/>
    <property type="match status" value="1"/>
</dbReference>
<evidence type="ECO:0000256" key="3">
    <source>
        <dbReference type="ARBA" id="ARBA00022723"/>
    </source>
</evidence>
<dbReference type="RefSeq" id="WP_264140378.1">
    <property type="nucleotide sequence ID" value="NZ_JAOYOD010000001.1"/>
</dbReference>
<evidence type="ECO:0000256" key="2">
    <source>
        <dbReference type="ARBA" id="ARBA00022670"/>
    </source>
</evidence>
<evidence type="ECO:0000256" key="7">
    <source>
        <dbReference type="SAM" id="MobiDB-lite"/>
    </source>
</evidence>
<keyword evidence="5" id="KW-0862">Zinc</keyword>
<evidence type="ECO:0000256" key="5">
    <source>
        <dbReference type="ARBA" id="ARBA00022833"/>
    </source>
</evidence>
<dbReference type="PANTHER" id="PTHR22726:SF1">
    <property type="entry name" value="METALLOENDOPEPTIDASE OMA1, MITOCHONDRIAL"/>
    <property type="match status" value="1"/>
</dbReference>
<name>A0ABT3D138_9BACT</name>
<dbReference type="InterPro" id="IPR051156">
    <property type="entry name" value="Mito/Outer_Membr_Metalloprot"/>
</dbReference>
<evidence type="ECO:0000313" key="10">
    <source>
        <dbReference type="Proteomes" id="UP001300692"/>
    </source>
</evidence>
<keyword evidence="10" id="KW-1185">Reference proteome</keyword>
<comment type="cofactor">
    <cofactor evidence="1">
        <name>Zn(2+)</name>
        <dbReference type="ChEBI" id="CHEBI:29105"/>
    </cofactor>
</comment>
<keyword evidence="6 9" id="KW-0482">Metalloprotease</keyword>
<accession>A0ABT3D138</accession>
<dbReference type="Gene3D" id="3.30.2010.10">
    <property type="entry name" value="Metalloproteases ('zincins'), catalytic domain"/>
    <property type="match status" value="1"/>
</dbReference>
<evidence type="ECO:0000259" key="8">
    <source>
        <dbReference type="Pfam" id="PF01435"/>
    </source>
</evidence>
<dbReference type="InterPro" id="IPR001915">
    <property type="entry name" value="Peptidase_M48"/>
</dbReference>
<comment type="caution">
    <text evidence="9">The sequence shown here is derived from an EMBL/GenBank/DDBJ whole genome shotgun (WGS) entry which is preliminary data.</text>
</comment>
<evidence type="ECO:0000313" key="9">
    <source>
        <dbReference type="EMBL" id="MCV9389460.1"/>
    </source>
</evidence>
<keyword evidence="2" id="KW-0645">Protease</keyword>
<protein>
    <submittedName>
        <fullName evidence="9">M48 family metalloprotease</fullName>
        <ecNumber evidence="9">3.4.24.-</ecNumber>
    </submittedName>
</protein>
<dbReference type="PANTHER" id="PTHR22726">
    <property type="entry name" value="METALLOENDOPEPTIDASE OMA1"/>
    <property type="match status" value="1"/>
</dbReference>
<evidence type="ECO:0000256" key="6">
    <source>
        <dbReference type="ARBA" id="ARBA00023049"/>
    </source>
</evidence>
<organism evidence="9 10">
    <name type="scientific">Reichenbachiella ulvae</name>
    <dbReference type="NCBI Taxonomy" id="2980104"/>
    <lineage>
        <taxon>Bacteria</taxon>
        <taxon>Pseudomonadati</taxon>
        <taxon>Bacteroidota</taxon>
        <taxon>Cytophagia</taxon>
        <taxon>Cytophagales</taxon>
        <taxon>Reichenbachiellaceae</taxon>
        <taxon>Reichenbachiella</taxon>
    </lineage>
</organism>
<evidence type="ECO:0000256" key="1">
    <source>
        <dbReference type="ARBA" id="ARBA00001947"/>
    </source>
</evidence>
<gene>
    <name evidence="9" type="ORF">N7U62_22545</name>
</gene>
<dbReference type="Proteomes" id="UP001300692">
    <property type="component" value="Unassembled WGS sequence"/>
</dbReference>